<dbReference type="GO" id="GO:0015031">
    <property type="term" value="P:protein transport"/>
    <property type="evidence" value="ECO:0007669"/>
    <property type="project" value="UniProtKB-KW"/>
</dbReference>
<dbReference type="Pfam" id="PF07817">
    <property type="entry name" value="GLE1"/>
    <property type="match status" value="1"/>
</dbReference>
<evidence type="ECO:0000256" key="11">
    <source>
        <dbReference type="ARBA" id="ARBA00029983"/>
    </source>
</evidence>
<accession>A0A5E4MVS5</accession>
<dbReference type="GO" id="GO:0005543">
    <property type="term" value="F:phospholipid binding"/>
    <property type="evidence" value="ECO:0007669"/>
    <property type="project" value="TreeGrafter"/>
</dbReference>
<evidence type="ECO:0000256" key="7">
    <source>
        <dbReference type="ARBA" id="ARBA00023132"/>
    </source>
</evidence>
<protein>
    <recommendedName>
        <fullName evidence="10">mRNA export factor GLE1</fullName>
    </recommendedName>
    <alternativeName>
        <fullName evidence="12">GLE1 RNA export mediator</fullName>
    </alternativeName>
    <alternativeName>
        <fullName evidence="11">Nucleoporin GLE1</fullName>
    </alternativeName>
</protein>
<comment type="function">
    <text evidence="9">Required for the export of mRNAs containing poly(A) tails from the nucleus into the cytoplasm. May be involved in the terminal step of the mRNA transport through the nuclear pore complex (NPC).</text>
</comment>
<evidence type="ECO:0000256" key="9">
    <source>
        <dbReference type="ARBA" id="ARBA00024680"/>
    </source>
</evidence>
<keyword evidence="3" id="KW-0813">Transport</keyword>
<evidence type="ECO:0000256" key="8">
    <source>
        <dbReference type="ARBA" id="ARBA00023242"/>
    </source>
</evidence>
<evidence type="ECO:0000256" key="5">
    <source>
        <dbReference type="ARBA" id="ARBA00022927"/>
    </source>
</evidence>
<dbReference type="GO" id="GO:0031369">
    <property type="term" value="F:translation initiation factor binding"/>
    <property type="evidence" value="ECO:0007669"/>
    <property type="project" value="TreeGrafter"/>
</dbReference>
<dbReference type="Proteomes" id="UP000325440">
    <property type="component" value="Unassembled WGS sequence"/>
</dbReference>
<dbReference type="InterPro" id="IPR012476">
    <property type="entry name" value="GLE1"/>
</dbReference>
<sequence>MAPNASFFNFNLNNHALLIRKNICQQFMYNNNYTSTLLKNRLKLIRSNFSEVNSHYLKENLIESVNKFSSSKVIGRDNNESEWFCEFRSNTSSRLELIRKTMVQQSIKEIIRMWQKKKDEMLQNKKNDISPKPKFQHEEIIVKKENYQLFLDQIKNQTNIQQTIVFNSQQRNREICFKGALTKAVLIVNNINNYLNNQQLIINIDKQINDYQLMKSQLDILKNVKVVEEVSLIAVEKLLKDLILYKNDVMIPIQAKLETIKANTKLKKNPLNIFSVNIPNEKNIRPIKRQYGSLVKNNRALIKNLNKIKNVPFINDPTKKLFRQNLIKVITTLVNTISSTNAVHLNDKFNKLNDLLSGKLVYVGNTQVMIGNNQEVLAFCLETLATKIISYAEEVICVKTEAAFAISAVIIKLWKVHHQFGNILVAEIKQKCPLLVPFCYPIAKNLTVQQIDHYSFGYKFDSLGNIESHDKYLKRMTGILRLYAVLILTSSIYDQSVIALSQAWIFLAGTLNQNPMPDITATMLVEFLSIVSFAMHQKYGKQFIKLLKYINSLYLKKIILITPAGHGGPITRLNSFLSKSLFTESFEKPKGMLSSEFL</sequence>
<keyword evidence="5" id="KW-0653">Protein transport</keyword>
<dbReference type="GO" id="GO:0005737">
    <property type="term" value="C:cytoplasm"/>
    <property type="evidence" value="ECO:0007669"/>
    <property type="project" value="TreeGrafter"/>
</dbReference>
<dbReference type="PANTHER" id="PTHR12960:SF0">
    <property type="entry name" value="MRNA EXPORT FACTOR GLE1"/>
    <property type="match status" value="1"/>
</dbReference>
<dbReference type="GO" id="GO:0016973">
    <property type="term" value="P:poly(A)+ mRNA export from nucleus"/>
    <property type="evidence" value="ECO:0007669"/>
    <property type="project" value="InterPro"/>
</dbReference>
<keyword evidence="7" id="KW-0906">Nuclear pore complex</keyword>
<comment type="subcellular location">
    <subcellularLocation>
        <location evidence="1">Nucleus</location>
        <location evidence="1">Nuclear pore complex</location>
    </subcellularLocation>
</comment>
<organism evidence="13 14">
    <name type="scientific">Cinara cedri</name>
    <dbReference type="NCBI Taxonomy" id="506608"/>
    <lineage>
        <taxon>Eukaryota</taxon>
        <taxon>Metazoa</taxon>
        <taxon>Ecdysozoa</taxon>
        <taxon>Arthropoda</taxon>
        <taxon>Hexapoda</taxon>
        <taxon>Insecta</taxon>
        <taxon>Pterygota</taxon>
        <taxon>Neoptera</taxon>
        <taxon>Paraneoptera</taxon>
        <taxon>Hemiptera</taxon>
        <taxon>Sternorrhyncha</taxon>
        <taxon>Aphidomorpha</taxon>
        <taxon>Aphidoidea</taxon>
        <taxon>Aphididae</taxon>
        <taxon>Lachninae</taxon>
        <taxon>Cinara</taxon>
    </lineage>
</organism>
<reference evidence="13 14" key="1">
    <citation type="submission" date="2019-08" db="EMBL/GenBank/DDBJ databases">
        <authorList>
            <person name="Alioto T."/>
            <person name="Alioto T."/>
            <person name="Gomez Garrido J."/>
        </authorList>
    </citation>
    <scope>NUCLEOTIDE SEQUENCE [LARGE SCALE GENOMIC DNA]</scope>
</reference>
<comment type="similarity">
    <text evidence="2">Belongs to the GLE1 family.</text>
</comment>
<keyword evidence="8" id="KW-0539">Nucleus</keyword>
<keyword evidence="6" id="KW-0811">Translocation</keyword>
<dbReference type="AlphaFoldDB" id="A0A5E4MVS5"/>
<evidence type="ECO:0000313" key="14">
    <source>
        <dbReference type="Proteomes" id="UP000325440"/>
    </source>
</evidence>
<evidence type="ECO:0000256" key="6">
    <source>
        <dbReference type="ARBA" id="ARBA00023010"/>
    </source>
</evidence>
<evidence type="ECO:0000256" key="4">
    <source>
        <dbReference type="ARBA" id="ARBA00022816"/>
    </source>
</evidence>
<evidence type="ECO:0000256" key="2">
    <source>
        <dbReference type="ARBA" id="ARBA00011056"/>
    </source>
</evidence>
<name>A0A5E4MVS5_9HEMI</name>
<gene>
    <name evidence="13" type="ORF">CINCED_3A011340</name>
</gene>
<dbReference type="OrthoDB" id="420884at2759"/>
<evidence type="ECO:0000256" key="10">
    <source>
        <dbReference type="ARBA" id="ARBA00026227"/>
    </source>
</evidence>
<keyword evidence="14" id="KW-1185">Reference proteome</keyword>
<dbReference type="GO" id="GO:0000822">
    <property type="term" value="F:inositol hexakisphosphate binding"/>
    <property type="evidence" value="ECO:0007669"/>
    <property type="project" value="TreeGrafter"/>
</dbReference>
<proteinExistence type="inferred from homology"/>
<keyword evidence="4" id="KW-0509">mRNA transport</keyword>
<dbReference type="Gene3D" id="1.25.40.510">
    <property type="entry name" value="GLE1-like"/>
    <property type="match status" value="1"/>
</dbReference>
<dbReference type="InterPro" id="IPR038506">
    <property type="entry name" value="GLE1-like_sf"/>
</dbReference>
<evidence type="ECO:0000256" key="1">
    <source>
        <dbReference type="ARBA" id="ARBA00004567"/>
    </source>
</evidence>
<evidence type="ECO:0000256" key="3">
    <source>
        <dbReference type="ARBA" id="ARBA00022448"/>
    </source>
</evidence>
<evidence type="ECO:0000313" key="13">
    <source>
        <dbReference type="EMBL" id="VVC34550.1"/>
    </source>
</evidence>
<evidence type="ECO:0000256" key="12">
    <source>
        <dbReference type="ARBA" id="ARBA00030897"/>
    </source>
</evidence>
<dbReference type="GO" id="GO:0044614">
    <property type="term" value="C:nuclear pore cytoplasmic filaments"/>
    <property type="evidence" value="ECO:0007669"/>
    <property type="project" value="TreeGrafter"/>
</dbReference>
<dbReference type="PANTHER" id="PTHR12960">
    <property type="entry name" value="GLE-1-RELATED"/>
    <property type="match status" value="1"/>
</dbReference>
<dbReference type="EMBL" id="CABPRJ010000999">
    <property type="protein sequence ID" value="VVC34550.1"/>
    <property type="molecule type" value="Genomic_DNA"/>
</dbReference>